<evidence type="ECO:0000313" key="5">
    <source>
        <dbReference type="EMBL" id="KAK9154135.1"/>
    </source>
</evidence>
<dbReference type="InterPro" id="IPR012340">
    <property type="entry name" value="NA-bd_OB-fold"/>
</dbReference>
<evidence type="ECO:0000256" key="1">
    <source>
        <dbReference type="ARBA" id="ARBA00005657"/>
    </source>
</evidence>
<keyword evidence="2" id="KW-0677">Repeat</keyword>
<organism evidence="5 6">
    <name type="scientific">Stephania japonica</name>
    <dbReference type="NCBI Taxonomy" id="461633"/>
    <lineage>
        <taxon>Eukaryota</taxon>
        <taxon>Viridiplantae</taxon>
        <taxon>Streptophyta</taxon>
        <taxon>Embryophyta</taxon>
        <taxon>Tracheophyta</taxon>
        <taxon>Spermatophyta</taxon>
        <taxon>Magnoliopsida</taxon>
        <taxon>Ranunculales</taxon>
        <taxon>Menispermaceae</taxon>
        <taxon>Menispermoideae</taxon>
        <taxon>Cissampelideae</taxon>
        <taxon>Stephania</taxon>
    </lineage>
</organism>
<dbReference type="SUPFAM" id="SSF50249">
    <property type="entry name" value="Nucleic acid-binding proteins"/>
    <property type="match status" value="1"/>
</dbReference>
<dbReference type="GO" id="GO:0005840">
    <property type="term" value="C:ribosome"/>
    <property type="evidence" value="ECO:0007669"/>
    <property type="project" value="UniProtKB-KW"/>
</dbReference>
<keyword evidence="3" id="KW-0689">Ribosomal protein</keyword>
<dbReference type="Pfam" id="PF13041">
    <property type="entry name" value="PPR_2"/>
    <property type="match status" value="1"/>
</dbReference>
<comment type="caution">
    <text evidence="5">The sequence shown here is derived from an EMBL/GenBank/DDBJ whole genome shotgun (WGS) entry which is preliminary data.</text>
</comment>
<proteinExistence type="inferred from homology"/>
<dbReference type="NCBIfam" id="TIGR00756">
    <property type="entry name" value="PPR"/>
    <property type="match status" value="1"/>
</dbReference>
<dbReference type="EMBL" id="JBBNAE010000001">
    <property type="protein sequence ID" value="KAK9154135.1"/>
    <property type="molecule type" value="Genomic_DNA"/>
</dbReference>
<reference evidence="5 6" key="1">
    <citation type="submission" date="2024-01" db="EMBL/GenBank/DDBJ databases">
        <title>Genome assemblies of Stephania.</title>
        <authorList>
            <person name="Yang L."/>
        </authorList>
    </citation>
    <scope>NUCLEOTIDE SEQUENCE [LARGE SCALE GENOMIC DNA]</scope>
    <source>
        <strain evidence="5">QJT</strain>
        <tissue evidence="5">Leaf</tissue>
    </source>
</reference>
<dbReference type="Gene3D" id="2.40.50.140">
    <property type="entry name" value="Nucleic acid-binding proteins"/>
    <property type="match status" value="2"/>
</dbReference>
<dbReference type="InterPro" id="IPR011990">
    <property type="entry name" value="TPR-like_helical_dom_sf"/>
</dbReference>
<dbReference type="GO" id="GO:0003735">
    <property type="term" value="F:structural constituent of ribosome"/>
    <property type="evidence" value="ECO:0007669"/>
    <property type="project" value="InterPro"/>
</dbReference>
<name>A0AAP0PTG1_9MAGN</name>
<protein>
    <submittedName>
        <fullName evidence="5">Uncharacterized protein</fullName>
    </submittedName>
</protein>
<keyword evidence="4" id="KW-0687">Ribonucleoprotein</keyword>
<evidence type="ECO:0000256" key="2">
    <source>
        <dbReference type="ARBA" id="ARBA00022737"/>
    </source>
</evidence>
<dbReference type="AlphaFoldDB" id="A0AAP0PTG1"/>
<keyword evidence="6" id="KW-1185">Reference proteome</keyword>
<dbReference type="PROSITE" id="PS00055">
    <property type="entry name" value="RIBOSOMAL_S12"/>
    <property type="match status" value="1"/>
</dbReference>
<dbReference type="GO" id="GO:1990904">
    <property type="term" value="C:ribonucleoprotein complex"/>
    <property type="evidence" value="ECO:0007669"/>
    <property type="project" value="UniProtKB-KW"/>
</dbReference>
<comment type="similarity">
    <text evidence="1">Belongs to the universal ribosomal protein uS12 family.</text>
</comment>
<dbReference type="InterPro" id="IPR002885">
    <property type="entry name" value="PPR_rpt"/>
</dbReference>
<dbReference type="InterPro" id="IPR006032">
    <property type="entry name" value="Ribosomal_uS12"/>
</dbReference>
<evidence type="ECO:0000256" key="4">
    <source>
        <dbReference type="ARBA" id="ARBA00023274"/>
    </source>
</evidence>
<dbReference type="GO" id="GO:0006412">
    <property type="term" value="P:translation"/>
    <property type="evidence" value="ECO:0007669"/>
    <property type="project" value="InterPro"/>
</dbReference>
<gene>
    <name evidence="5" type="ORF">Sjap_001615</name>
</gene>
<dbReference type="FunFam" id="2.40.50.140:FF:000007">
    <property type="entry name" value="40S ribosomal protein S23"/>
    <property type="match status" value="1"/>
</dbReference>
<evidence type="ECO:0000313" key="6">
    <source>
        <dbReference type="Proteomes" id="UP001417504"/>
    </source>
</evidence>
<dbReference type="Proteomes" id="UP001417504">
    <property type="component" value="Unassembled WGS sequence"/>
</dbReference>
<dbReference type="Pfam" id="PF00164">
    <property type="entry name" value="Ribosom_S12_S23"/>
    <property type="match status" value="2"/>
</dbReference>
<dbReference type="PANTHER" id="PTHR11652">
    <property type="entry name" value="30S RIBOSOMAL PROTEIN S12 FAMILY MEMBER"/>
    <property type="match status" value="1"/>
</dbReference>
<sequence length="281" mass="31726">MTTHHRKQTTKQPNSAIRKCARFQLIKNGKKIAAFVPNDGCLKYIEENVIILLWFRGGTTGCCYYANKQLSLSGLLVFLQDEVLIADFGRKGHAVGDIPGVRFKVVNVSGVISSGSLQRKEGKAKWGQVLRAKSLCLEMDDQFHALPRNKTLHNYLVYHHCKEGEISKAIGVVMGMVDKGCEINSHSYNKLIHGFHASGYVGYVEVVLSSNKIMLEKGCIPNVITCKILNNKRYKDRKCEYGWWIEKLMLQIRSKGKYLICKYFPGERYALQTQDGGNCIS</sequence>
<accession>A0AAP0PTG1</accession>
<evidence type="ECO:0000256" key="3">
    <source>
        <dbReference type="ARBA" id="ARBA00022980"/>
    </source>
</evidence>
<dbReference type="Gene3D" id="1.25.40.10">
    <property type="entry name" value="Tetratricopeptide repeat domain"/>
    <property type="match status" value="1"/>
</dbReference>